<protein>
    <recommendedName>
        <fullName evidence="5">AMP-dependent synthetase/ligase domain-containing protein</fullName>
    </recommendedName>
</protein>
<accession>A0A7R9U837</accession>
<evidence type="ECO:0008006" key="5">
    <source>
        <dbReference type="Google" id="ProtNLM"/>
    </source>
</evidence>
<dbReference type="Pfam" id="PF16177">
    <property type="entry name" value="ACAS_N"/>
    <property type="match status" value="1"/>
</dbReference>
<dbReference type="InterPro" id="IPR032387">
    <property type="entry name" value="ACAS_N"/>
</dbReference>
<gene>
    <name evidence="4" type="ORF">PPYR1160_LOCUS7363</name>
</gene>
<comment type="similarity">
    <text evidence="1">Belongs to the ATP-dependent AMP-binding enzyme family.</text>
</comment>
<evidence type="ECO:0000259" key="3">
    <source>
        <dbReference type="Pfam" id="PF16177"/>
    </source>
</evidence>
<dbReference type="AlphaFoldDB" id="A0A7R9U837"/>
<feature type="domain" description="Acetyl-coenzyme A synthetase N-terminal" evidence="3">
    <location>
        <begin position="22"/>
        <end position="77"/>
    </location>
</feature>
<dbReference type="EMBL" id="HBEA01009572">
    <property type="protein sequence ID" value="CAD8257862.1"/>
    <property type="molecule type" value="Transcribed_RNA"/>
</dbReference>
<feature type="domain" description="AMP-dependent synthetase/ligase" evidence="2">
    <location>
        <begin position="90"/>
        <end position="381"/>
    </location>
</feature>
<dbReference type="SUPFAM" id="SSF56801">
    <property type="entry name" value="Acetyl-CoA synthetase-like"/>
    <property type="match status" value="1"/>
</dbReference>
<evidence type="ECO:0000256" key="1">
    <source>
        <dbReference type="ARBA" id="ARBA00006432"/>
    </source>
</evidence>
<proteinExistence type="inferred from homology"/>
<dbReference type="InterPro" id="IPR042099">
    <property type="entry name" value="ANL_N_sf"/>
</dbReference>
<dbReference type="PROSITE" id="PS00455">
    <property type="entry name" value="AMP_BINDING"/>
    <property type="match status" value="1"/>
</dbReference>
<dbReference type="InterPro" id="IPR000873">
    <property type="entry name" value="AMP-dep_synth/lig_dom"/>
</dbReference>
<dbReference type="PANTHER" id="PTHR43347:SF3">
    <property type="entry name" value="ACYL-COA SYNTHETASE SHORT-CHAIN FAMILY MEMBER 3, MITOCHONDRIAL"/>
    <property type="match status" value="1"/>
</dbReference>
<dbReference type="GO" id="GO:0050218">
    <property type="term" value="F:propionate-CoA ligase activity"/>
    <property type="evidence" value="ECO:0007669"/>
    <property type="project" value="TreeGrafter"/>
</dbReference>
<dbReference type="Pfam" id="PF00501">
    <property type="entry name" value="AMP-binding"/>
    <property type="match status" value="1"/>
</dbReference>
<evidence type="ECO:0000313" key="4">
    <source>
        <dbReference type="EMBL" id="CAD8257862.1"/>
    </source>
</evidence>
<reference evidence="4" key="1">
    <citation type="submission" date="2021-01" db="EMBL/GenBank/DDBJ databases">
        <authorList>
            <person name="Corre E."/>
            <person name="Pelletier E."/>
            <person name="Niang G."/>
            <person name="Scheremetjew M."/>
            <person name="Finn R."/>
            <person name="Kale V."/>
            <person name="Holt S."/>
            <person name="Cochrane G."/>
            <person name="Meng A."/>
            <person name="Brown T."/>
            <person name="Cohen L."/>
        </authorList>
    </citation>
    <scope>NUCLEOTIDE SEQUENCE</scope>
    <source>
        <strain evidence="4">CCMP2078</strain>
    </source>
</reference>
<dbReference type="PANTHER" id="PTHR43347">
    <property type="entry name" value="ACYL-COA SYNTHETASE"/>
    <property type="match status" value="1"/>
</dbReference>
<dbReference type="Gene3D" id="3.40.50.12780">
    <property type="entry name" value="N-terminal domain of ligase-like"/>
    <property type="match status" value="1"/>
</dbReference>
<name>A0A7R9U837_9STRA</name>
<evidence type="ECO:0000259" key="2">
    <source>
        <dbReference type="Pfam" id="PF00501"/>
    </source>
</evidence>
<dbReference type="InterPro" id="IPR020845">
    <property type="entry name" value="AMP-binding_CS"/>
</dbReference>
<sequence length="393" mass="44000">MRVFNGPARRMARTYVTDSAAYSAMMSQSLRRKEAFWLDYARERVSWIREPQVALDASRAPFYKWFPDGEVNMCYNAVDRQVLHGRGVQTAIAYESHVGGRSREITYKELLQQVEACAAGLRSLGVEKGDRVVIYMPMVPEAIVAMLACNRLGAIHSVVFGGFAPRELAARIRDAQPKAIITSTCGIEKARVLPYLPMVYDAIDMLEEEPDVRRKLNHLIVHDRTEFADAEGYAEGQSRSAKGVERHDYERLVANAMERKESCDCVALNANDPLYILYTSGTTGRPKGVLRDNTHVVGLQWSMDHFMGMTPGETYWCASDIGWTVGHSYTVFGPLLQGCTTLLYEGKPVGTPDASSYWKLIEKHEVTALFTAPTAVRAIRQVSWGRGELSRST</sequence>
<organism evidence="4">
    <name type="scientific">Pinguiococcus pyrenoidosus</name>
    <dbReference type="NCBI Taxonomy" id="172671"/>
    <lineage>
        <taxon>Eukaryota</taxon>
        <taxon>Sar</taxon>
        <taxon>Stramenopiles</taxon>
        <taxon>Ochrophyta</taxon>
        <taxon>Pinguiophyceae</taxon>
        <taxon>Pinguiochrysidales</taxon>
        <taxon>Pinguiochrysidaceae</taxon>
        <taxon>Pinguiococcus</taxon>
    </lineage>
</organism>